<dbReference type="KEGG" id="ccp:CHC_T00005356001"/>
<dbReference type="PhylomeDB" id="R7QGL8"/>
<evidence type="ECO:0000313" key="2">
    <source>
        <dbReference type="EMBL" id="CDF37234.1"/>
    </source>
</evidence>
<feature type="domain" description="Aminotransferase class V" evidence="1">
    <location>
        <begin position="25"/>
        <end position="436"/>
    </location>
</feature>
<dbReference type="Pfam" id="PF00266">
    <property type="entry name" value="Aminotran_5"/>
    <property type="match status" value="1"/>
</dbReference>
<dbReference type="Gramene" id="CDF37234">
    <property type="protein sequence ID" value="CDF37234"/>
    <property type="gene ID" value="CHC_T00005356001"/>
</dbReference>
<evidence type="ECO:0000259" key="1">
    <source>
        <dbReference type="Pfam" id="PF00266"/>
    </source>
</evidence>
<dbReference type="PANTHER" id="PTHR14237:SF19">
    <property type="entry name" value="MITOCHONDRIAL AMIDOXIME REDUCING COMPONENT 1"/>
    <property type="match status" value="1"/>
</dbReference>
<sequence length="489" mass="53044">MPTDFDALRASQFSRLDAASPPHAYLDYTGSGLYPQSILHHHQTLLRTHCLGNPHSSNPTSAVSTAKIDAARRAVLRYFNADPAEYCLVFTPNASAAIKLVAEAFPFTPRSALLLLADNHNSVNGIRVYACRAAASTTYIPLASAMRCPPLAPYLHKRNTDANNLFAFPAQSNFSGVKHDLAAVRAAHRHAWYVLLDAAAFVPTSKLDLSVVRPDFVPVSFYKIFGLPTGVGALIAKKKSLAVLKRPWFAGGTVKYASVKNNVHSLCTDESAFEEGTVNFLSIPAITFGIQFISRIGIDNINARVHALTTTLLRGMLALKYTNGAPMLTIYGPHTMKDRGGTIAFDVLTPTASRVDARHIEKAANKQNISLRTGCFCNPGAAETALKAHASRTSKCVHLIPNTDLSLEHVSKCVGEYLGAIRVSVGIATSEQDISTFLSFLRKFCSKFQGGRGGIKNAADINSGIIKLVLDDVRDSRKKHRHHHLSSQS</sequence>
<organism evidence="2 3">
    <name type="scientific">Chondrus crispus</name>
    <name type="common">Carrageen Irish moss</name>
    <name type="synonym">Polymorpha crispa</name>
    <dbReference type="NCBI Taxonomy" id="2769"/>
    <lineage>
        <taxon>Eukaryota</taxon>
        <taxon>Rhodophyta</taxon>
        <taxon>Florideophyceae</taxon>
        <taxon>Rhodymeniophycidae</taxon>
        <taxon>Gigartinales</taxon>
        <taxon>Gigartinaceae</taxon>
        <taxon>Chondrus</taxon>
    </lineage>
</organism>
<dbReference type="RefSeq" id="XP_005717053.1">
    <property type="nucleotide sequence ID" value="XM_005716996.1"/>
</dbReference>
<dbReference type="InterPro" id="IPR015422">
    <property type="entry name" value="PyrdxlP-dep_Trfase_small"/>
</dbReference>
<dbReference type="InterPro" id="IPR015424">
    <property type="entry name" value="PyrdxlP-dep_Trfase"/>
</dbReference>
<accession>R7QGL8</accession>
<dbReference type="PANTHER" id="PTHR14237">
    <property type="entry name" value="MOLYBDOPTERIN COFACTOR SULFURASE MOSC"/>
    <property type="match status" value="1"/>
</dbReference>
<dbReference type="InterPro" id="IPR000192">
    <property type="entry name" value="Aminotrans_V_dom"/>
</dbReference>
<dbReference type="Gene3D" id="3.90.1150.10">
    <property type="entry name" value="Aspartate Aminotransferase, domain 1"/>
    <property type="match status" value="1"/>
</dbReference>
<proteinExistence type="predicted"/>
<keyword evidence="3" id="KW-1185">Reference proteome</keyword>
<dbReference type="InterPro" id="IPR015421">
    <property type="entry name" value="PyrdxlP-dep_Trfase_major"/>
</dbReference>
<protein>
    <recommendedName>
        <fullName evidence="1">Aminotransferase class V domain-containing protein</fullName>
    </recommendedName>
</protein>
<dbReference type="AlphaFoldDB" id="R7QGL8"/>
<dbReference type="OrthoDB" id="10264306at2759"/>
<reference evidence="3" key="1">
    <citation type="journal article" date="2013" name="Proc. Natl. Acad. Sci. U.S.A.">
        <title>Genome structure and metabolic features in the red seaweed Chondrus crispus shed light on evolution of the Archaeplastida.</title>
        <authorList>
            <person name="Collen J."/>
            <person name="Porcel B."/>
            <person name="Carre W."/>
            <person name="Ball S.G."/>
            <person name="Chaparro C."/>
            <person name="Tonon T."/>
            <person name="Barbeyron T."/>
            <person name="Michel G."/>
            <person name="Noel B."/>
            <person name="Valentin K."/>
            <person name="Elias M."/>
            <person name="Artiguenave F."/>
            <person name="Arun A."/>
            <person name="Aury J.M."/>
            <person name="Barbosa-Neto J.F."/>
            <person name="Bothwell J.H."/>
            <person name="Bouget F.Y."/>
            <person name="Brillet L."/>
            <person name="Cabello-Hurtado F."/>
            <person name="Capella-Gutierrez S."/>
            <person name="Charrier B."/>
            <person name="Cladiere L."/>
            <person name="Cock J.M."/>
            <person name="Coelho S.M."/>
            <person name="Colleoni C."/>
            <person name="Czjzek M."/>
            <person name="Da Silva C."/>
            <person name="Delage L."/>
            <person name="Denoeud F."/>
            <person name="Deschamps P."/>
            <person name="Dittami S.M."/>
            <person name="Gabaldon T."/>
            <person name="Gachon C.M."/>
            <person name="Groisillier A."/>
            <person name="Herve C."/>
            <person name="Jabbari K."/>
            <person name="Katinka M."/>
            <person name="Kloareg B."/>
            <person name="Kowalczyk N."/>
            <person name="Labadie K."/>
            <person name="Leblanc C."/>
            <person name="Lopez P.J."/>
            <person name="McLachlan D.H."/>
            <person name="Meslet-Cladiere L."/>
            <person name="Moustafa A."/>
            <person name="Nehr Z."/>
            <person name="Nyvall Collen P."/>
            <person name="Panaud O."/>
            <person name="Partensky F."/>
            <person name="Poulain J."/>
            <person name="Rensing S.A."/>
            <person name="Rousvoal S."/>
            <person name="Samson G."/>
            <person name="Symeonidi A."/>
            <person name="Weissenbach J."/>
            <person name="Zambounis A."/>
            <person name="Wincker P."/>
            <person name="Boyen C."/>
        </authorList>
    </citation>
    <scope>NUCLEOTIDE SEQUENCE [LARGE SCALE GENOMIC DNA]</scope>
    <source>
        <strain evidence="3">cv. Stackhouse</strain>
    </source>
</reference>
<dbReference type="SUPFAM" id="SSF53383">
    <property type="entry name" value="PLP-dependent transferases"/>
    <property type="match status" value="1"/>
</dbReference>
<dbReference type="Proteomes" id="UP000012073">
    <property type="component" value="Unassembled WGS sequence"/>
</dbReference>
<gene>
    <name evidence="2" type="ORF">CHC_T00005356001</name>
</gene>
<dbReference type="OMA" id="SCAAFEX"/>
<name>R7QGL8_CHOCR</name>
<dbReference type="GeneID" id="17324768"/>
<dbReference type="STRING" id="2769.R7QGL8"/>
<evidence type="ECO:0000313" key="3">
    <source>
        <dbReference type="Proteomes" id="UP000012073"/>
    </source>
</evidence>
<dbReference type="EMBL" id="HG001819">
    <property type="protein sequence ID" value="CDF37234.1"/>
    <property type="molecule type" value="Genomic_DNA"/>
</dbReference>
<dbReference type="Gene3D" id="3.40.640.10">
    <property type="entry name" value="Type I PLP-dependent aspartate aminotransferase-like (Major domain)"/>
    <property type="match status" value="1"/>
</dbReference>